<dbReference type="STRING" id="995060.SAMN04487904_101685"/>
<evidence type="ECO:0000313" key="2">
    <source>
        <dbReference type="EMBL" id="SFT38635.1"/>
    </source>
</evidence>
<gene>
    <name evidence="2" type="ORF">SAMN04487904_101685</name>
</gene>
<dbReference type="Pfam" id="PF04149">
    <property type="entry name" value="DUF397"/>
    <property type="match status" value="1"/>
</dbReference>
<sequence>MRDTSAARWKKSSRSMNQGACVEVAFVGEVQVMMRDSKAPDAGVLVVDRRRWAEFVAKLSK</sequence>
<dbReference type="InterPro" id="IPR007278">
    <property type="entry name" value="DUF397"/>
</dbReference>
<dbReference type="AlphaFoldDB" id="A0A1I6XJV4"/>
<reference evidence="3" key="1">
    <citation type="submission" date="2016-10" db="EMBL/GenBank/DDBJ databases">
        <authorList>
            <person name="Varghese N."/>
            <person name="Submissions S."/>
        </authorList>
    </citation>
    <scope>NUCLEOTIDE SEQUENCE [LARGE SCALE GENOMIC DNA]</scope>
    <source>
        <strain evidence="3">DSM 45501</strain>
    </source>
</reference>
<evidence type="ECO:0000259" key="1">
    <source>
        <dbReference type="Pfam" id="PF04149"/>
    </source>
</evidence>
<evidence type="ECO:0000313" key="3">
    <source>
        <dbReference type="Proteomes" id="UP000199165"/>
    </source>
</evidence>
<keyword evidence="3" id="KW-1185">Reference proteome</keyword>
<organism evidence="2 3">
    <name type="scientific">Actinopolyspora righensis</name>
    <dbReference type="NCBI Taxonomy" id="995060"/>
    <lineage>
        <taxon>Bacteria</taxon>
        <taxon>Bacillati</taxon>
        <taxon>Actinomycetota</taxon>
        <taxon>Actinomycetes</taxon>
        <taxon>Actinopolysporales</taxon>
        <taxon>Actinopolysporaceae</taxon>
        <taxon>Actinopolyspora</taxon>
        <taxon>Actinopolyspora alba group</taxon>
    </lineage>
</organism>
<protein>
    <recommendedName>
        <fullName evidence="1">DUF397 domain-containing protein</fullName>
    </recommendedName>
</protein>
<dbReference type="RefSeq" id="WP_092973526.1">
    <property type="nucleotide sequence ID" value="NZ_FPAT01000001.1"/>
</dbReference>
<feature type="domain" description="DUF397" evidence="1">
    <location>
        <begin position="7"/>
        <end position="59"/>
    </location>
</feature>
<proteinExistence type="predicted"/>
<dbReference type="EMBL" id="FPAT01000001">
    <property type="protein sequence ID" value="SFT38635.1"/>
    <property type="molecule type" value="Genomic_DNA"/>
</dbReference>
<accession>A0A1I6XJV4</accession>
<name>A0A1I6XJV4_9ACTN</name>
<dbReference type="Proteomes" id="UP000199165">
    <property type="component" value="Unassembled WGS sequence"/>
</dbReference>